<dbReference type="Proteomes" id="UP001487740">
    <property type="component" value="Unassembled WGS sequence"/>
</dbReference>
<dbReference type="AlphaFoldDB" id="A0AAW0SEN1"/>
<keyword evidence="2" id="KW-1185">Reference proteome</keyword>
<reference evidence="1 2" key="1">
    <citation type="submission" date="2023-03" db="EMBL/GenBank/DDBJ databases">
        <title>High-quality genome of Scylla paramamosain provides insights in environmental adaptation.</title>
        <authorList>
            <person name="Zhang L."/>
        </authorList>
    </citation>
    <scope>NUCLEOTIDE SEQUENCE [LARGE SCALE GENOMIC DNA]</scope>
    <source>
        <strain evidence="1">LZ_2023a</strain>
        <tissue evidence="1">Muscle</tissue>
    </source>
</reference>
<feature type="non-terminal residue" evidence="1">
    <location>
        <position position="105"/>
    </location>
</feature>
<accession>A0AAW0SEN1</accession>
<name>A0AAW0SEN1_SCYPA</name>
<evidence type="ECO:0000313" key="2">
    <source>
        <dbReference type="Proteomes" id="UP001487740"/>
    </source>
</evidence>
<protein>
    <submittedName>
        <fullName evidence="1">Uncharacterized protein</fullName>
    </submittedName>
</protein>
<sequence length="105" mass="11550">MVEIGECSQHSRWSERRRGNCDRGPGSLVLNISTTLQCVIVIRFLSFTNTAAAATTTTAAAKIPNHRRTPQAPIILNYRRLLKGITLWCGAGLEKDEGQAKSLIK</sequence>
<proteinExistence type="predicted"/>
<organism evidence="1 2">
    <name type="scientific">Scylla paramamosain</name>
    <name type="common">Mud crab</name>
    <dbReference type="NCBI Taxonomy" id="85552"/>
    <lineage>
        <taxon>Eukaryota</taxon>
        <taxon>Metazoa</taxon>
        <taxon>Ecdysozoa</taxon>
        <taxon>Arthropoda</taxon>
        <taxon>Crustacea</taxon>
        <taxon>Multicrustacea</taxon>
        <taxon>Malacostraca</taxon>
        <taxon>Eumalacostraca</taxon>
        <taxon>Eucarida</taxon>
        <taxon>Decapoda</taxon>
        <taxon>Pleocyemata</taxon>
        <taxon>Brachyura</taxon>
        <taxon>Eubrachyura</taxon>
        <taxon>Portunoidea</taxon>
        <taxon>Portunidae</taxon>
        <taxon>Portuninae</taxon>
        <taxon>Scylla</taxon>
    </lineage>
</organism>
<evidence type="ECO:0000313" key="1">
    <source>
        <dbReference type="EMBL" id="KAK8373152.1"/>
    </source>
</evidence>
<dbReference type="EMBL" id="JARAKH010001327">
    <property type="protein sequence ID" value="KAK8373152.1"/>
    <property type="molecule type" value="Genomic_DNA"/>
</dbReference>
<gene>
    <name evidence="1" type="ORF">O3P69_012323</name>
</gene>
<comment type="caution">
    <text evidence="1">The sequence shown here is derived from an EMBL/GenBank/DDBJ whole genome shotgun (WGS) entry which is preliminary data.</text>
</comment>